<comment type="similarity">
    <text evidence="2">Belongs to the diacylglycerol/lipid kinase family.</text>
</comment>
<dbReference type="Proteomes" id="UP000051181">
    <property type="component" value="Unassembled WGS sequence"/>
</dbReference>
<dbReference type="GeneID" id="65918073"/>
<dbReference type="PATRIC" id="fig|913848.6.peg.390"/>
<comment type="cofactor">
    <cofactor evidence="1">
        <name>Mg(2+)</name>
        <dbReference type="ChEBI" id="CHEBI:18420"/>
    </cofactor>
</comment>
<dbReference type="EMBL" id="AZCN01000013">
    <property type="protein sequence ID" value="KRK18526.1"/>
    <property type="molecule type" value="Genomic_DNA"/>
</dbReference>
<evidence type="ECO:0000256" key="2">
    <source>
        <dbReference type="ARBA" id="ARBA00005983"/>
    </source>
</evidence>
<dbReference type="InterPro" id="IPR045540">
    <property type="entry name" value="YegS/DAGK_C"/>
</dbReference>
<evidence type="ECO:0000313" key="14">
    <source>
        <dbReference type="EMBL" id="KRK18526.1"/>
    </source>
</evidence>
<dbReference type="NCBIfam" id="TIGR00147">
    <property type="entry name" value="YegS/Rv2252/BmrU family lipid kinase"/>
    <property type="match status" value="1"/>
</dbReference>
<dbReference type="InterPro" id="IPR050187">
    <property type="entry name" value="Lipid_Phosphate_FormReg"/>
</dbReference>
<accession>A0A0R1FAJ6</accession>
<dbReference type="eggNOG" id="COG1597">
    <property type="taxonomic scope" value="Bacteria"/>
</dbReference>
<reference evidence="14 15" key="1">
    <citation type="journal article" date="2015" name="Genome Announc.">
        <title>Expanding the biotechnology potential of lactobacilli through comparative genomics of 213 strains and associated genera.</title>
        <authorList>
            <person name="Sun Z."/>
            <person name="Harris H.M."/>
            <person name="McCann A."/>
            <person name="Guo C."/>
            <person name="Argimon S."/>
            <person name="Zhang W."/>
            <person name="Yang X."/>
            <person name="Jeffery I.B."/>
            <person name="Cooney J.C."/>
            <person name="Kagawa T.F."/>
            <person name="Liu W."/>
            <person name="Song Y."/>
            <person name="Salvetti E."/>
            <person name="Wrobel A."/>
            <person name="Rasinkangas P."/>
            <person name="Parkhill J."/>
            <person name="Rea M.C."/>
            <person name="O'Sullivan O."/>
            <person name="Ritari J."/>
            <person name="Douillard F.P."/>
            <person name="Paul Ross R."/>
            <person name="Yang R."/>
            <person name="Briner A.E."/>
            <person name="Felis G.E."/>
            <person name="de Vos W.M."/>
            <person name="Barrangou R."/>
            <person name="Klaenhammer T.R."/>
            <person name="Caufield P.W."/>
            <person name="Cui Y."/>
            <person name="Zhang H."/>
            <person name="O'Toole P.W."/>
        </authorList>
    </citation>
    <scope>NUCLEOTIDE SEQUENCE [LARGE SCALE GENOMIC DNA]</scope>
    <source>
        <strain evidence="14 15">DSM 20001</strain>
    </source>
</reference>
<dbReference type="InterPro" id="IPR017438">
    <property type="entry name" value="ATP-NAD_kinase_N"/>
</dbReference>
<evidence type="ECO:0000256" key="10">
    <source>
        <dbReference type="ARBA" id="ARBA00023098"/>
    </source>
</evidence>
<dbReference type="PANTHER" id="PTHR12358">
    <property type="entry name" value="SPHINGOSINE KINASE"/>
    <property type="match status" value="1"/>
</dbReference>
<evidence type="ECO:0000256" key="8">
    <source>
        <dbReference type="ARBA" id="ARBA00022840"/>
    </source>
</evidence>
<dbReference type="NCBIfam" id="NF009603">
    <property type="entry name" value="PRK13055.1"/>
    <property type="match status" value="1"/>
</dbReference>
<dbReference type="GO" id="GO:0004143">
    <property type="term" value="F:ATP-dependent diacylglycerol kinase activity"/>
    <property type="evidence" value="ECO:0007669"/>
    <property type="project" value="TreeGrafter"/>
</dbReference>
<keyword evidence="7 14" id="KW-0418">Kinase</keyword>
<evidence type="ECO:0000256" key="6">
    <source>
        <dbReference type="ARBA" id="ARBA00022741"/>
    </source>
</evidence>
<dbReference type="PROSITE" id="PS50146">
    <property type="entry name" value="DAGK"/>
    <property type="match status" value="1"/>
</dbReference>
<organism evidence="14 15">
    <name type="scientific">Loigolactobacillus coryniformis subsp. coryniformis KCTC 3167 = DSM 20001</name>
    <dbReference type="NCBI Taxonomy" id="913848"/>
    <lineage>
        <taxon>Bacteria</taxon>
        <taxon>Bacillati</taxon>
        <taxon>Bacillota</taxon>
        <taxon>Bacilli</taxon>
        <taxon>Lactobacillales</taxon>
        <taxon>Lactobacillaceae</taxon>
        <taxon>Loigolactobacillus</taxon>
    </lineage>
</organism>
<keyword evidence="11" id="KW-0594">Phospholipid biosynthesis</keyword>
<evidence type="ECO:0000259" key="13">
    <source>
        <dbReference type="PROSITE" id="PS50146"/>
    </source>
</evidence>
<evidence type="ECO:0000256" key="4">
    <source>
        <dbReference type="ARBA" id="ARBA00022679"/>
    </source>
</evidence>
<dbReference type="NCBIfam" id="NF009874">
    <property type="entry name" value="PRK13337.1"/>
    <property type="match status" value="1"/>
</dbReference>
<feature type="domain" description="DAGKc" evidence="13">
    <location>
        <begin position="1"/>
        <end position="134"/>
    </location>
</feature>
<dbReference type="SMART" id="SM00046">
    <property type="entry name" value="DAGKc"/>
    <property type="match status" value="1"/>
</dbReference>
<evidence type="ECO:0000313" key="15">
    <source>
        <dbReference type="Proteomes" id="UP000051181"/>
    </source>
</evidence>
<keyword evidence="10" id="KW-0443">Lipid metabolism</keyword>
<dbReference type="GO" id="GO:0005886">
    <property type="term" value="C:plasma membrane"/>
    <property type="evidence" value="ECO:0007669"/>
    <property type="project" value="TreeGrafter"/>
</dbReference>
<evidence type="ECO:0000256" key="5">
    <source>
        <dbReference type="ARBA" id="ARBA00022723"/>
    </source>
</evidence>
<evidence type="ECO:0000256" key="3">
    <source>
        <dbReference type="ARBA" id="ARBA00022516"/>
    </source>
</evidence>
<dbReference type="RefSeq" id="WP_003680215.1">
    <property type="nucleotide sequence ID" value="NZ_AZCN01000013.1"/>
</dbReference>
<keyword evidence="4" id="KW-0808">Transferase</keyword>
<keyword evidence="8" id="KW-0067">ATP-binding</keyword>
<keyword evidence="5" id="KW-0479">Metal-binding</keyword>
<evidence type="ECO:0000256" key="11">
    <source>
        <dbReference type="ARBA" id="ARBA00023209"/>
    </source>
</evidence>
<dbReference type="SUPFAM" id="SSF111331">
    <property type="entry name" value="NAD kinase/diacylglycerol kinase-like"/>
    <property type="match status" value="1"/>
</dbReference>
<dbReference type="Gene3D" id="2.60.200.40">
    <property type="match status" value="1"/>
</dbReference>
<dbReference type="InterPro" id="IPR016064">
    <property type="entry name" value="NAD/diacylglycerol_kinase_sf"/>
</dbReference>
<gene>
    <name evidence="14" type="ORF">FD22_GL000385</name>
</gene>
<dbReference type="GO" id="GO:0005524">
    <property type="term" value="F:ATP binding"/>
    <property type="evidence" value="ECO:0007669"/>
    <property type="project" value="UniProtKB-KW"/>
</dbReference>
<dbReference type="AlphaFoldDB" id="A0A0R1FAJ6"/>
<dbReference type="Pfam" id="PF00781">
    <property type="entry name" value="DAGK_cat"/>
    <property type="match status" value="1"/>
</dbReference>
<dbReference type="GO" id="GO:0008654">
    <property type="term" value="P:phospholipid biosynthetic process"/>
    <property type="evidence" value="ECO:0007669"/>
    <property type="project" value="UniProtKB-KW"/>
</dbReference>
<sequence>MQQRARIIYNPKAGHEGLKQSLVDILAIFEQAGYETSAYATTPEPLSAQNEATRAAQAGFNLVVAAGGDGTINQVVNGLAGLKHRPKMAIIPAGTTNDYARALKIPREDPVEAAKIVLKRKTIKMDIGRADKEYFMNIAGGGFLTELTYGVPSETKSIFGYLAYLLEGAKMLPQIKPVPMHLVYDDGEFRGDASMFLLGLTNSIGGFEKVAPDITLGDGRFSLIIVKTANLAELVRLIALAINGKHLNDPRVIYVKTHKLVAKTTNGTEMKINLDGEFGGTAPMTFTNLKQHLEIFADVDAMPQTALAAEDAAGLPETPVKPKTEAEH</sequence>
<dbReference type="PANTHER" id="PTHR12358:SF106">
    <property type="entry name" value="LIPID KINASE YEGS"/>
    <property type="match status" value="1"/>
</dbReference>
<evidence type="ECO:0000256" key="7">
    <source>
        <dbReference type="ARBA" id="ARBA00022777"/>
    </source>
</evidence>
<dbReference type="Pfam" id="PF19279">
    <property type="entry name" value="YegS_C"/>
    <property type="match status" value="1"/>
</dbReference>
<keyword evidence="3" id="KW-0444">Lipid biosynthesis</keyword>
<proteinExistence type="inferred from homology"/>
<evidence type="ECO:0000256" key="12">
    <source>
        <dbReference type="ARBA" id="ARBA00023264"/>
    </source>
</evidence>
<name>A0A0R1FAJ6_9LACO</name>
<dbReference type="GO" id="GO:0046872">
    <property type="term" value="F:metal ion binding"/>
    <property type="evidence" value="ECO:0007669"/>
    <property type="project" value="UniProtKB-KW"/>
</dbReference>
<dbReference type="Gene3D" id="3.40.50.10330">
    <property type="entry name" value="Probable inorganic polyphosphate/atp-NAD kinase, domain 1"/>
    <property type="match status" value="1"/>
</dbReference>
<dbReference type="InterPro" id="IPR005218">
    <property type="entry name" value="Diacylglycerol/lipid_kinase"/>
</dbReference>
<comment type="caution">
    <text evidence="14">The sequence shown here is derived from an EMBL/GenBank/DDBJ whole genome shotgun (WGS) entry which is preliminary data.</text>
</comment>
<evidence type="ECO:0000256" key="9">
    <source>
        <dbReference type="ARBA" id="ARBA00022842"/>
    </source>
</evidence>
<keyword evidence="6" id="KW-0547">Nucleotide-binding</keyword>
<keyword evidence="12" id="KW-1208">Phospholipid metabolism</keyword>
<evidence type="ECO:0000256" key="1">
    <source>
        <dbReference type="ARBA" id="ARBA00001946"/>
    </source>
</evidence>
<protein>
    <submittedName>
        <fullName evidence="14">Lipid kinase</fullName>
    </submittedName>
</protein>
<dbReference type="InterPro" id="IPR001206">
    <property type="entry name" value="Diacylglycerol_kinase_cat_dom"/>
</dbReference>
<keyword evidence="9" id="KW-0460">Magnesium</keyword>